<dbReference type="EMBL" id="LAVV01007755">
    <property type="protein sequence ID" value="KNZ54870.1"/>
    <property type="molecule type" value="Genomic_DNA"/>
</dbReference>
<dbReference type="PANTHER" id="PTHR16461">
    <property type="entry name" value="TOLL-INTERACTING PROTEIN"/>
    <property type="match status" value="1"/>
</dbReference>
<feature type="compositionally biased region" description="Basic and acidic residues" evidence="1">
    <location>
        <begin position="1"/>
        <end position="20"/>
    </location>
</feature>
<dbReference type="SUPFAM" id="SSF46934">
    <property type="entry name" value="UBA-like"/>
    <property type="match status" value="1"/>
</dbReference>
<feature type="compositionally biased region" description="Basic residues" evidence="1">
    <location>
        <begin position="444"/>
        <end position="453"/>
    </location>
</feature>
<dbReference type="OrthoDB" id="9942608at2759"/>
<feature type="compositionally biased region" description="Low complexity" evidence="1">
    <location>
        <begin position="189"/>
        <end position="198"/>
    </location>
</feature>
<dbReference type="GO" id="GO:0006511">
    <property type="term" value="P:ubiquitin-dependent protein catabolic process"/>
    <property type="evidence" value="ECO:0007669"/>
    <property type="project" value="TreeGrafter"/>
</dbReference>
<dbReference type="GO" id="GO:0031624">
    <property type="term" value="F:ubiquitin conjugating enzyme binding"/>
    <property type="evidence" value="ECO:0007669"/>
    <property type="project" value="TreeGrafter"/>
</dbReference>
<feature type="compositionally biased region" description="Polar residues" evidence="1">
    <location>
        <begin position="365"/>
        <end position="376"/>
    </location>
</feature>
<dbReference type="InterPro" id="IPR003892">
    <property type="entry name" value="CUE"/>
</dbReference>
<dbReference type="GO" id="GO:0043130">
    <property type="term" value="F:ubiquitin binding"/>
    <property type="evidence" value="ECO:0007669"/>
    <property type="project" value="InterPro"/>
</dbReference>
<evidence type="ECO:0000313" key="3">
    <source>
        <dbReference type="EMBL" id="KNZ54870.1"/>
    </source>
</evidence>
<dbReference type="CDD" id="cd14279">
    <property type="entry name" value="CUE"/>
    <property type="match status" value="1"/>
</dbReference>
<evidence type="ECO:0000256" key="1">
    <source>
        <dbReference type="SAM" id="MobiDB-lite"/>
    </source>
</evidence>
<feature type="region of interest" description="Disordered" evidence="1">
    <location>
        <begin position="298"/>
        <end position="453"/>
    </location>
</feature>
<feature type="domain" description="CUE" evidence="2">
    <location>
        <begin position="121"/>
        <end position="164"/>
    </location>
</feature>
<feature type="compositionally biased region" description="Low complexity" evidence="1">
    <location>
        <begin position="305"/>
        <end position="323"/>
    </location>
</feature>
<accession>A0A0L6V422</accession>
<dbReference type="InterPro" id="IPR009060">
    <property type="entry name" value="UBA-like_sf"/>
</dbReference>
<feature type="region of interest" description="Disordered" evidence="1">
    <location>
        <begin position="1"/>
        <end position="124"/>
    </location>
</feature>
<dbReference type="VEuPathDB" id="FungiDB:VP01_2828g4"/>
<dbReference type="PANTHER" id="PTHR16461:SF5">
    <property type="entry name" value="TOLL-INTERACTING PROTEIN"/>
    <property type="match status" value="1"/>
</dbReference>
<organism evidence="3 4">
    <name type="scientific">Puccinia sorghi</name>
    <dbReference type="NCBI Taxonomy" id="27349"/>
    <lineage>
        <taxon>Eukaryota</taxon>
        <taxon>Fungi</taxon>
        <taxon>Dikarya</taxon>
        <taxon>Basidiomycota</taxon>
        <taxon>Pucciniomycotina</taxon>
        <taxon>Pucciniomycetes</taxon>
        <taxon>Pucciniales</taxon>
        <taxon>Pucciniaceae</taxon>
        <taxon>Puccinia</taxon>
    </lineage>
</organism>
<dbReference type="SMART" id="SM00546">
    <property type="entry name" value="CUE"/>
    <property type="match status" value="1"/>
</dbReference>
<name>A0A0L6V422_9BASI</name>
<comment type="caution">
    <text evidence="3">The sequence shown here is derived from an EMBL/GenBank/DDBJ whole genome shotgun (WGS) entry which is preliminary data.</text>
</comment>
<dbReference type="PROSITE" id="PS51140">
    <property type="entry name" value="CUE"/>
    <property type="match status" value="1"/>
</dbReference>
<protein>
    <recommendedName>
        <fullName evidence="2">CUE domain-containing protein</fullName>
    </recommendedName>
</protein>
<feature type="region of interest" description="Disordered" evidence="1">
    <location>
        <begin position="189"/>
        <end position="248"/>
    </location>
</feature>
<proteinExistence type="predicted"/>
<dbReference type="Pfam" id="PF02845">
    <property type="entry name" value="CUE"/>
    <property type="match status" value="1"/>
</dbReference>
<feature type="compositionally biased region" description="Polar residues" evidence="1">
    <location>
        <begin position="343"/>
        <end position="358"/>
    </location>
</feature>
<gene>
    <name evidence="3" type="ORF">VP01_2828g4</name>
</gene>
<keyword evidence="4" id="KW-1185">Reference proteome</keyword>
<evidence type="ECO:0000313" key="4">
    <source>
        <dbReference type="Proteomes" id="UP000037035"/>
    </source>
</evidence>
<feature type="compositionally biased region" description="Polar residues" evidence="1">
    <location>
        <begin position="220"/>
        <end position="244"/>
    </location>
</feature>
<dbReference type="STRING" id="27349.A0A0L6V422"/>
<feature type="compositionally biased region" description="Polar residues" evidence="1">
    <location>
        <begin position="106"/>
        <end position="124"/>
    </location>
</feature>
<reference evidence="3 4" key="1">
    <citation type="submission" date="2015-08" db="EMBL/GenBank/DDBJ databases">
        <title>Next Generation Sequencing and Analysis of the Genome of Puccinia sorghi L Schw, the Causal Agent of Maize Common Rust.</title>
        <authorList>
            <person name="Rochi L."/>
            <person name="Burguener G."/>
            <person name="Darino M."/>
            <person name="Turjanski A."/>
            <person name="Kreff E."/>
            <person name="Dieguez M.J."/>
            <person name="Sacco F."/>
        </authorList>
    </citation>
    <scope>NUCLEOTIDE SEQUENCE [LARGE SCALE GENOMIC DNA]</scope>
    <source>
        <strain evidence="3 4">RO10H11247</strain>
    </source>
</reference>
<feature type="compositionally biased region" description="Polar residues" evidence="1">
    <location>
        <begin position="389"/>
        <end position="406"/>
    </location>
</feature>
<evidence type="ECO:0000259" key="2">
    <source>
        <dbReference type="PROSITE" id="PS51140"/>
    </source>
</evidence>
<sequence>MTENDPKNTSIEGEKERMEETNPTPESVHEASGVTLEDSRTTGPSQVNLDKLTMEGQNMDGEPGMRKEEEKQKPREPEQQKEKLKETAEERPPETQHDQEPKPEQNPIQAQNRLENEQPDQYSSQVQELLAIFPQIQPSILEDVLAAHGNEVSACISDLLAISDPTYKPSEQESMAQLDAELARQLTLQETQQQQATRPAINEQEQLSYLPYQPRIKRTTPPNRSFVRQVSPAQAQSDQASGTSDGKDEIQKIADEIGKLAETGKKTMSLWLEKAKSKIQEIQLPTPPLSQSEHLAGDYEHAERPSSSSTSTFSNSFNSPNSSAMAATAKNPRITPALPHASRYSNANRTPTTVQPSARSLGRPPSSTQLHPSPDNSKVIPEGYHVEESNSTTKDAQTLGSATVGHSSFDKIPSATLPPNQHHQHQSKVRDDDEESLEYTRNVRPFKHTLLKA</sequence>
<dbReference type="AlphaFoldDB" id="A0A0L6V422"/>
<dbReference type="Gene3D" id="1.10.8.10">
    <property type="entry name" value="DNA helicase RuvA subunit, C-terminal domain"/>
    <property type="match status" value="1"/>
</dbReference>
<dbReference type="Proteomes" id="UP000037035">
    <property type="component" value="Unassembled WGS sequence"/>
</dbReference>
<feature type="compositionally biased region" description="Basic and acidic residues" evidence="1">
    <location>
        <begin position="63"/>
        <end position="103"/>
    </location>
</feature>
<dbReference type="GO" id="GO:0005737">
    <property type="term" value="C:cytoplasm"/>
    <property type="evidence" value="ECO:0007669"/>
    <property type="project" value="TreeGrafter"/>
</dbReference>